<dbReference type="PANTHER" id="PTHR43399:SF4">
    <property type="entry name" value="CELL WALL-ASSOCIATED PROTEASE"/>
    <property type="match status" value="1"/>
</dbReference>
<dbReference type="PRINTS" id="PR00723">
    <property type="entry name" value="SUBTILISIN"/>
</dbReference>
<evidence type="ECO:0000256" key="7">
    <source>
        <dbReference type="SAM" id="SignalP"/>
    </source>
</evidence>
<feature type="active site" description="Charge relay system" evidence="5">
    <location>
        <position position="61"/>
    </location>
</feature>
<dbReference type="GO" id="GO:0004252">
    <property type="term" value="F:serine-type endopeptidase activity"/>
    <property type="evidence" value="ECO:0007669"/>
    <property type="project" value="UniProtKB-UniRule"/>
</dbReference>
<feature type="active site" description="Charge relay system" evidence="5">
    <location>
        <position position="421"/>
    </location>
</feature>
<organism evidence="9 10">
    <name type="scientific">Mucilaginibacter corticis</name>
    <dbReference type="NCBI Taxonomy" id="2597670"/>
    <lineage>
        <taxon>Bacteria</taxon>
        <taxon>Pseudomonadati</taxon>
        <taxon>Bacteroidota</taxon>
        <taxon>Sphingobacteriia</taxon>
        <taxon>Sphingobacteriales</taxon>
        <taxon>Sphingobacteriaceae</taxon>
        <taxon>Mucilaginibacter</taxon>
    </lineage>
</organism>
<comment type="similarity">
    <text evidence="1 5 6">Belongs to the peptidase S8 family.</text>
</comment>
<sequence length="503" mass="54609">MNRLKLTIVGLLAFTAAHAQSNDWQHLDLQQDHIFGISDDRAYKELLQNKKSKQVVVTVLDSGVDTTHTDLLSVLWLNPNPGKKGYPDDRHGWGFIGSAKGNVHYDNLELTRLIRRGDGKNDPKMQADFDQQLAEAQKGLQGVERFAAILDTLVTKTGKTAPELADFQALKPEGRGQEHVLRVVTTVLGQGGDFASFKSDQLQKSLDHYKEEVDYQLNVNYDPRPELVGDNYNNSAERNYGNNDVTGADAHHGTHVAGIIGADRNNNIGIRGIADNVKIMAVRSVPDGDERDKDIANGIRYAADNGARVINMSFGKPYSYDKAAVDAAVKYALSKDVLLIQAAGNSNENIDSVANFPNRKFLDGTTAGAYIVVGASGWKDDETLKAPFSNYGATAVDVFAPGEQIYSTIPGGGYAKYDGTSMACPVVVGLAALIREYYPKLSAADVKAIILQSVTKVSHPVNLTKEGKTLSVPFTELCVTGGVVNAYQALQLAEHYHSKKQAS</sequence>
<dbReference type="SUPFAM" id="SSF52743">
    <property type="entry name" value="Subtilisin-like"/>
    <property type="match status" value="1"/>
</dbReference>
<gene>
    <name evidence="9" type="ORF">FO440_14635</name>
</gene>
<keyword evidence="4 5" id="KW-0720">Serine protease</keyword>
<dbReference type="RefSeq" id="WP_144249006.1">
    <property type="nucleotide sequence ID" value="NZ_VLPK01000002.1"/>
</dbReference>
<dbReference type="PROSITE" id="PS00138">
    <property type="entry name" value="SUBTILASE_SER"/>
    <property type="match status" value="1"/>
</dbReference>
<dbReference type="OrthoDB" id="9798386at2"/>
<evidence type="ECO:0000313" key="9">
    <source>
        <dbReference type="EMBL" id="TSJ40968.1"/>
    </source>
</evidence>
<dbReference type="Pfam" id="PF00082">
    <property type="entry name" value="Peptidase_S8"/>
    <property type="match status" value="1"/>
</dbReference>
<dbReference type="EMBL" id="VLPK01000002">
    <property type="protein sequence ID" value="TSJ40968.1"/>
    <property type="molecule type" value="Genomic_DNA"/>
</dbReference>
<keyword evidence="7" id="KW-0732">Signal</keyword>
<feature type="domain" description="Peptidase S8/S53" evidence="8">
    <location>
        <begin position="53"/>
        <end position="459"/>
    </location>
</feature>
<feature type="chain" id="PRO_5021785216" evidence="7">
    <location>
        <begin position="20"/>
        <end position="503"/>
    </location>
</feature>
<dbReference type="InterPro" id="IPR023828">
    <property type="entry name" value="Peptidase_S8_Ser-AS"/>
</dbReference>
<feature type="signal peptide" evidence="7">
    <location>
        <begin position="1"/>
        <end position="19"/>
    </location>
</feature>
<protein>
    <submittedName>
        <fullName evidence="9">S8 family serine peptidase</fullName>
    </submittedName>
</protein>
<dbReference type="PROSITE" id="PS00136">
    <property type="entry name" value="SUBTILASE_ASP"/>
    <property type="match status" value="1"/>
</dbReference>
<dbReference type="PROSITE" id="PS51892">
    <property type="entry name" value="SUBTILASE"/>
    <property type="match status" value="1"/>
</dbReference>
<evidence type="ECO:0000256" key="4">
    <source>
        <dbReference type="ARBA" id="ARBA00022825"/>
    </source>
</evidence>
<reference evidence="9 10" key="1">
    <citation type="submission" date="2019-07" db="EMBL/GenBank/DDBJ databases">
        <authorList>
            <person name="Huq M.A."/>
        </authorList>
    </citation>
    <scope>NUCLEOTIDE SEQUENCE [LARGE SCALE GENOMIC DNA]</scope>
    <source>
        <strain evidence="9 10">MAH-19</strain>
    </source>
</reference>
<dbReference type="GO" id="GO:0006508">
    <property type="term" value="P:proteolysis"/>
    <property type="evidence" value="ECO:0007669"/>
    <property type="project" value="UniProtKB-KW"/>
</dbReference>
<evidence type="ECO:0000259" key="8">
    <source>
        <dbReference type="Pfam" id="PF00082"/>
    </source>
</evidence>
<dbReference type="Proteomes" id="UP000318733">
    <property type="component" value="Unassembled WGS sequence"/>
</dbReference>
<keyword evidence="10" id="KW-1185">Reference proteome</keyword>
<dbReference type="InterPro" id="IPR022398">
    <property type="entry name" value="Peptidase_S8_His-AS"/>
</dbReference>
<dbReference type="InterPro" id="IPR000209">
    <property type="entry name" value="Peptidase_S8/S53_dom"/>
</dbReference>
<dbReference type="Gene3D" id="3.40.50.200">
    <property type="entry name" value="Peptidase S8/S53 domain"/>
    <property type="match status" value="2"/>
</dbReference>
<evidence type="ECO:0000256" key="5">
    <source>
        <dbReference type="PROSITE-ProRule" id="PRU01240"/>
    </source>
</evidence>
<dbReference type="AlphaFoldDB" id="A0A556MM88"/>
<keyword evidence="2 5" id="KW-0645">Protease</keyword>
<dbReference type="InterPro" id="IPR036852">
    <property type="entry name" value="Peptidase_S8/S53_dom_sf"/>
</dbReference>
<dbReference type="PROSITE" id="PS00137">
    <property type="entry name" value="SUBTILASE_HIS"/>
    <property type="match status" value="1"/>
</dbReference>
<evidence type="ECO:0000313" key="10">
    <source>
        <dbReference type="Proteomes" id="UP000318733"/>
    </source>
</evidence>
<accession>A0A556MM88</accession>
<evidence type="ECO:0000256" key="1">
    <source>
        <dbReference type="ARBA" id="ARBA00011073"/>
    </source>
</evidence>
<dbReference type="PANTHER" id="PTHR43399">
    <property type="entry name" value="SUBTILISIN-RELATED"/>
    <property type="match status" value="1"/>
</dbReference>
<dbReference type="InterPro" id="IPR015500">
    <property type="entry name" value="Peptidase_S8_subtilisin-rel"/>
</dbReference>
<dbReference type="InterPro" id="IPR023827">
    <property type="entry name" value="Peptidase_S8_Asp-AS"/>
</dbReference>
<name>A0A556MM88_9SPHI</name>
<evidence type="ECO:0000256" key="2">
    <source>
        <dbReference type="ARBA" id="ARBA00022670"/>
    </source>
</evidence>
<proteinExistence type="inferred from homology"/>
<evidence type="ECO:0000256" key="3">
    <source>
        <dbReference type="ARBA" id="ARBA00022801"/>
    </source>
</evidence>
<keyword evidence="3 5" id="KW-0378">Hydrolase</keyword>
<feature type="active site" description="Charge relay system" evidence="5">
    <location>
        <position position="252"/>
    </location>
</feature>
<comment type="caution">
    <text evidence="9">The sequence shown here is derived from an EMBL/GenBank/DDBJ whole genome shotgun (WGS) entry which is preliminary data.</text>
</comment>
<evidence type="ECO:0000256" key="6">
    <source>
        <dbReference type="RuleBase" id="RU003355"/>
    </source>
</evidence>
<dbReference type="InterPro" id="IPR051048">
    <property type="entry name" value="Peptidase_S8/S53_subtilisin"/>
</dbReference>